<evidence type="ECO:0000256" key="1">
    <source>
        <dbReference type="ARBA" id="ARBA00004443"/>
    </source>
</evidence>
<evidence type="ECO:0000256" key="7">
    <source>
        <dbReference type="ARBA" id="ARBA00023136"/>
    </source>
</evidence>
<proteinExistence type="inferred from homology"/>
<dbReference type="FunFam" id="3.40.50.300:FF:000876">
    <property type="entry name" value="Mitochondrial GTPase 1"/>
    <property type="match status" value="1"/>
</dbReference>
<keyword evidence="7" id="KW-0472">Membrane</keyword>
<evidence type="ECO:0000256" key="3">
    <source>
        <dbReference type="ARBA" id="ARBA00022792"/>
    </source>
</evidence>
<keyword evidence="2 9" id="KW-0547">Nucleotide-binding</keyword>
<evidence type="ECO:0000256" key="2">
    <source>
        <dbReference type="ARBA" id="ARBA00022741"/>
    </source>
</evidence>
<keyword evidence="5 9" id="KW-0496">Mitochondrion</keyword>
<reference evidence="12 13" key="1">
    <citation type="journal article" date="2023" name="Insect Mol. Biol.">
        <title>Genome sequencing provides insights into the evolution of gene families encoding plant cell wall-degrading enzymes in longhorned beetles.</title>
        <authorList>
            <person name="Shin N.R."/>
            <person name="Okamura Y."/>
            <person name="Kirsch R."/>
            <person name="Pauchet Y."/>
        </authorList>
    </citation>
    <scope>NUCLEOTIDE SEQUENCE [LARGE SCALE GENOMIC DNA]</scope>
    <source>
        <strain evidence="12">EAD_L_NR</strain>
    </source>
</reference>
<feature type="binding site" evidence="10">
    <location>
        <begin position="78"/>
        <end position="81"/>
    </location>
    <ligand>
        <name>GTP</name>
        <dbReference type="ChEBI" id="CHEBI:37565"/>
    </ligand>
</feature>
<dbReference type="InterPro" id="IPR027417">
    <property type="entry name" value="P-loop_NTPase"/>
</dbReference>
<feature type="binding site" evidence="10">
    <location>
        <position position="201"/>
    </location>
    <ligand>
        <name>GTP</name>
        <dbReference type="ChEBI" id="CHEBI:37565"/>
    </ligand>
</feature>
<evidence type="ECO:0000313" key="13">
    <source>
        <dbReference type="Proteomes" id="UP001159042"/>
    </source>
</evidence>
<dbReference type="InterPro" id="IPR006073">
    <property type="entry name" value="GTP-bd"/>
</dbReference>
<evidence type="ECO:0000256" key="4">
    <source>
        <dbReference type="ARBA" id="ARBA00022946"/>
    </source>
</evidence>
<accession>A0AAV8WDJ8</accession>
<dbReference type="FunFam" id="1.10.1580.10:FF:000004">
    <property type="entry name" value="Mitochondrial GTPase 1"/>
    <property type="match status" value="1"/>
</dbReference>
<keyword evidence="6 9" id="KW-0342">GTP-binding</keyword>
<evidence type="ECO:0000256" key="5">
    <source>
        <dbReference type="ARBA" id="ARBA00023128"/>
    </source>
</evidence>
<feature type="binding site" evidence="10">
    <location>
        <begin position="149"/>
        <end position="154"/>
    </location>
    <ligand>
        <name>GTP</name>
        <dbReference type="ChEBI" id="CHEBI:37565"/>
    </ligand>
</feature>
<keyword evidence="4" id="KW-0809">Transit peptide</keyword>
<dbReference type="Pfam" id="PF01926">
    <property type="entry name" value="MMR_HSR1"/>
    <property type="match status" value="1"/>
</dbReference>
<comment type="caution">
    <text evidence="12">The sequence shown here is derived from an EMBL/GenBank/DDBJ whole genome shotgun (WGS) entry which is preliminary data.</text>
</comment>
<comment type="function">
    <text evidence="8 9">Plays a role in the regulation of the mitochondrial ribosome assembly and of translational activity. Displays mitochondrial GTPase activity.</text>
</comment>
<protein>
    <recommendedName>
        <fullName evidence="9">Mitochondrial GTPase 1</fullName>
    </recommendedName>
</protein>
<dbReference type="PANTHER" id="PTHR45782:SF4">
    <property type="entry name" value="MITOCHONDRIAL RIBOSOME-ASSOCIATED GTPASE 1"/>
    <property type="match status" value="1"/>
</dbReference>
<name>A0AAV8WDJ8_9CUCU</name>
<dbReference type="AlphaFoldDB" id="A0AAV8WDJ8"/>
<sequence length="324" mass="37080">MAGKIAAETFRSQFKTIDKDVVRWFPGHMGRGLKQMQHKLRSVDCIIEVHDARIPFSGRNTDFKYTISGIKPHILVLNKVDLINPKFKRAVGDILRKEYEHVVFTNCKNTNCEGVKRVFPLAQELIGKSDRFNRSNEEDFNMMIIGVPNVGKSSLINALRIRYLRRGKASQVGATPGITKSVLHKIKMSEKPLFYLFDTPGILTPKITNVESGLKLALCATIQDHLVGENIMTDYLLYWLNKQQHFKYVDYFKLEKPTDNILELLTHISKMHGKTLKMRNHLNQYVIKPDLDSAARIMLTAFRNCDLGKILLDEDLLPPVSKTI</sequence>
<dbReference type="InterPro" id="IPR016478">
    <property type="entry name" value="GTPase_MTG1"/>
</dbReference>
<dbReference type="Proteomes" id="UP001159042">
    <property type="component" value="Unassembled WGS sequence"/>
</dbReference>
<evidence type="ECO:0000313" key="12">
    <source>
        <dbReference type="EMBL" id="KAJ8924125.1"/>
    </source>
</evidence>
<dbReference type="Gene3D" id="3.40.50.300">
    <property type="entry name" value="P-loop containing nucleotide triphosphate hydrolases"/>
    <property type="match status" value="1"/>
</dbReference>
<organism evidence="12 13">
    <name type="scientific">Exocentrus adspersus</name>
    <dbReference type="NCBI Taxonomy" id="1586481"/>
    <lineage>
        <taxon>Eukaryota</taxon>
        <taxon>Metazoa</taxon>
        <taxon>Ecdysozoa</taxon>
        <taxon>Arthropoda</taxon>
        <taxon>Hexapoda</taxon>
        <taxon>Insecta</taxon>
        <taxon>Pterygota</taxon>
        <taxon>Neoptera</taxon>
        <taxon>Endopterygota</taxon>
        <taxon>Coleoptera</taxon>
        <taxon>Polyphaga</taxon>
        <taxon>Cucujiformia</taxon>
        <taxon>Chrysomeloidea</taxon>
        <taxon>Cerambycidae</taxon>
        <taxon>Lamiinae</taxon>
        <taxon>Acanthocinini</taxon>
        <taxon>Exocentrus</taxon>
    </lineage>
</organism>
<evidence type="ECO:0000256" key="8">
    <source>
        <dbReference type="ARBA" id="ARBA00045284"/>
    </source>
</evidence>
<gene>
    <name evidence="12" type="ORF">NQ315_006908</name>
</gene>
<dbReference type="InterPro" id="IPR030378">
    <property type="entry name" value="G_CP_dom"/>
</dbReference>
<dbReference type="PROSITE" id="PS51721">
    <property type="entry name" value="G_CP"/>
    <property type="match status" value="1"/>
</dbReference>
<dbReference type="Gene3D" id="1.10.1580.10">
    <property type="match status" value="1"/>
</dbReference>
<dbReference type="GO" id="GO:0005525">
    <property type="term" value="F:GTP binding"/>
    <property type="evidence" value="ECO:0007669"/>
    <property type="project" value="UniProtKB-KW"/>
</dbReference>
<dbReference type="PIRSF" id="PIRSF006230">
    <property type="entry name" value="MG442"/>
    <property type="match status" value="1"/>
</dbReference>
<evidence type="ECO:0000259" key="11">
    <source>
        <dbReference type="PROSITE" id="PS51721"/>
    </source>
</evidence>
<dbReference type="SUPFAM" id="SSF52540">
    <property type="entry name" value="P-loop containing nucleoside triphosphate hydrolases"/>
    <property type="match status" value="1"/>
</dbReference>
<dbReference type="GO" id="GO:0005743">
    <property type="term" value="C:mitochondrial inner membrane"/>
    <property type="evidence" value="ECO:0007669"/>
    <property type="project" value="UniProtKB-SubCell"/>
</dbReference>
<evidence type="ECO:0000256" key="6">
    <source>
        <dbReference type="ARBA" id="ARBA00023134"/>
    </source>
</evidence>
<evidence type="ECO:0000256" key="10">
    <source>
        <dbReference type="PIRSR" id="PIRSR006230-1"/>
    </source>
</evidence>
<dbReference type="GO" id="GO:0032543">
    <property type="term" value="P:mitochondrial translation"/>
    <property type="evidence" value="ECO:0007669"/>
    <property type="project" value="TreeGrafter"/>
</dbReference>
<keyword evidence="3" id="KW-0999">Mitochondrion inner membrane</keyword>
<feature type="domain" description="CP-type G" evidence="11">
    <location>
        <begin position="33"/>
        <end position="205"/>
    </location>
</feature>
<keyword evidence="13" id="KW-1185">Reference proteome</keyword>
<dbReference type="PANTHER" id="PTHR45782">
    <property type="entry name" value="MITOCHONDRIAL RIBOSOME-ASSOCIATED GTPASE 1"/>
    <property type="match status" value="1"/>
</dbReference>
<comment type="subcellular location">
    <subcellularLocation>
        <location evidence="1">Mitochondrion inner membrane</location>
        <topology evidence="1">Peripheral membrane protein</topology>
        <orientation evidence="1">Matrix side</orientation>
    </subcellularLocation>
</comment>
<evidence type="ECO:0000256" key="9">
    <source>
        <dbReference type="PIRNR" id="PIRNR006230"/>
    </source>
</evidence>
<comment type="similarity">
    <text evidence="9">Belongs to the TRAFAC class YlqF/YawG GTPase family. MTG1 subfamily.</text>
</comment>
<dbReference type="EMBL" id="JANEYG010000003">
    <property type="protein sequence ID" value="KAJ8924125.1"/>
    <property type="molecule type" value="Genomic_DNA"/>
</dbReference>
<dbReference type="GO" id="GO:0003924">
    <property type="term" value="F:GTPase activity"/>
    <property type="evidence" value="ECO:0007669"/>
    <property type="project" value="TreeGrafter"/>
</dbReference>
<dbReference type="CDD" id="cd01856">
    <property type="entry name" value="YlqF"/>
    <property type="match status" value="1"/>
</dbReference>
<dbReference type="InterPro" id="IPR023179">
    <property type="entry name" value="GTP-bd_ortho_bundle_sf"/>
</dbReference>